<dbReference type="SUPFAM" id="SSF56601">
    <property type="entry name" value="beta-lactamase/transpeptidase-like"/>
    <property type="match status" value="1"/>
</dbReference>
<proteinExistence type="inferred from homology"/>
<evidence type="ECO:0000256" key="1">
    <source>
        <dbReference type="ARBA" id="ARBA00038215"/>
    </source>
</evidence>
<reference evidence="4 5" key="1">
    <citation type="submission" date="2024-01" db="EMBL/GenBank/DDBJ databases">
        <title>Complete genome of Cladobotryum mycophilum ATHUM6906.</title>
        <authorList>
            <person name="Christinaki A.C."/>
            <person name="Myridakis A.I."/>
            <person name="Kouvelis V.N."/>
        </authorList>
    </citation>
    <scope>NUCLEOTIDE SEQUENCE [LARGE SCALE GENOMIC DNA]</scope>
    <source>
        <strain evidence="4 5">ATHUM6906</strain>
    </source>
</reference>
<dbReference type="PANTHER" id="PTHR46825">
    <property type="entry name" value="D-ALANYL-D-ALANINE-CARBOXYPEPTIDASE/ENDOPEPTIDASE AMPH"/>
    <property type="match status" value="1"/>
</dbReference>
<feature type="signal peptide" evidence="2">
    <location>
        <begin position="1"/>
        <end position="25"/>
    </location>
</feature>
<dbReference type="EMBL" id="JAVFKD010000004">
    <property type="protein sequence ID" value="KAK5995069.1"/>
    <property type="molecule type" value="Genomic_DNA"/>
</dbReference>
<dbReference type="InterPro" id="IPR050491">
    <property type="entry name" value="AmpC-like"/>
</dbReference>
<evidence type="ECO:0000259" key="3">
    <source>
        <dbReference type="Pfam" id="PF00144"/>
    </source>
</evidence>
<dbReference type="InterPro" id="IPR012338">
    <property type="entry name" value="Beta-lactam/transpept-like"/>
</dbReference>
<name>A0ABR0SSI5_9HYPO</name>
<dbReference type="Pfam" id="PF00144">
    <property type="entry name" value="Beta-lactamase"/>
    <property type="match status" value="1"/>
</dbReference>
<protein>
    <recommendedName>
        <fullName evidence="3">Beta-lactamase-related domain-containing protein</fullName>
    </recommendedName>
</protein>
<dbReference type="InterPro" id="IPR001466">
    <property type="entry name" value="Beta-lactam-related"/>
</dbReference>
<dbReference type="Gene3D" id="3.40.710.10">
    <property type="entry name" value="DD-peptidase/beta-lactamase superfamily"/>
    <property type="match status" value="1"/>
</dbReference>
<dbReference type="PANTHER" id="PTHR46825:SF9">
    <property type="entry name" value="BETA-LACTAMASE-RELATED DOMAIN-CONTAINING PROTEIN"/>
    <property type="match status" value="1"/>
</dbReference>
<comment type="caution">
    <text evidence="4">The sequence shown here is derived from an EMBL/GenBank/DDBJ whole genome shotgun (WGS) entry which is preliminary data.</text>
</comment>
<evidence type="ECO:0000313" key="5">
    <source>
        <dbReference type="Proteomes" id="UP001338125"/>
    </source>
</evidence>
<keyword evidence="5" id="KW-1185">Reference proteome</keyword>
<organism evidence="4 5">
    <name type="scientific">Cladobotryum mycophilum</name>
    <dbReference type="NCBI Taxonomy" id="491253"/>
    <lineage>
        <taxon>Eukaryota</taxon>
        <taxon>Fungi</taxon>
        <taxon>Dikarya</taxon>
        <taxon>Ascomycota</taxon>
        <taxon>Pezizomycotina</taxon>
        <taxon>Sordariomycetes</taxon>
        <taxon>Hypocreomycetidae</taxon>
        <taxon>Hypocreales</taxon>
        <taxon>Hypocreaceae</taxon>
        <taxon>Cladobotryum</taxon>
    </lineage>
</organism>
<sequence length="546" mass="60911">MTMTTARHLTLLMALSLGLLTSVNATAHGPQKPIIGDSPLPGPDPFTKEFATFVHQQLDQWKVPGVSIAVIDGDQVYAEGYGFATLPDIPATPETLWYGASTTKSQTAAVLSTLIDSKNFTALSKGWSTPISSIIRDDFVLRNEWATNHLTLEDAVSHRTGMTSHDMSLRRAINGKTVTPKDVVRNLRNLPSTTEPRVRFIYCNTMFVVLSHVIETVTGKWLGDSFKQLLWGPLGMNSTYFDLHEAKNAPNHLASGYYWDHRDEKFHEASFITVTEISGAGGVISNVLDYAKWVKCLLNQSEPLSAAVHADIRTPRMIYSNQVGSGVDITLYALGWTRTLHQGQVVYMHAGGMHAYGAQVYWLPERKFGIVAFANTALSSNAMEEVISWKLIDDKLNIPQADRFDHSAQWKTGFDRQNQNFKNAVDELYPNSPDPPLPSKLTMEELAGTYYDAGYGKITLRVQPHPDPDRAGENILVAYRPESTFKYSMKFEHVSDQYWILYLMTADGGGYLDQILAAKFRVGVDGMVSGLEVEMEGKIMFERVRE</sequence>
<feature type="domain" description="Beta-lactamase-related" evidence="3">
    <location>
        <begin position="51"/>
        <end position="378"/>
    </location>
</feature>
<evidence type="ECO:0000313" key="4">
    <source>
        <dbReference type="EMBL" id="KAK5995069.1"/>
    </source>
</evidence>
<dbReference type="Proteomes" id="UP001338125">
    <property type="component" value="Unassembled WGS sequence"/>
</dbReference>
<gene>
    <name evidence="4" type="ORF">PT974_03462</name>
</gene>
<feature type="chain" id="PRO_5046733904" description="Beta-lactamase-related domain-containing protein" evidence="2">
    <location>
        <begin position="26"/>
        <end position="546"/>
    </location>
</feature>
<accession>A0ABR0SSI5</accession>
<keyword evidence="2" id="KW-0732">Signal</keyword>
<evidence type="ECO:0000256" key="2">
    <source>
        <dbReference type="SAM" id="SignalP"/>
    </source>
</evidence>
<comment type="similarity">
    <text evidence="1">Belongs to the peptidase S12 family.</text>
</comment>